<dbReference type="EMBL" id="AP022839">
    <property type="protein sequence ID" value="BCA94301.1"/>
    <property type="molecule type" value="Genomic_DNA"/>
</dbReference>
<evidence type="ECO:0000313" key="2">
    <source>
        <dbReference type="EMBL" id="BCA94301.1"/>
    </source>
</evidence>
<protein>
    <recommendedName>
        <fullName evidence="1">Transposase DDE domain-containing protein</fullName>
    </recommendedName>
</protein>
<dbReference type="InterPro" id="IPR025668">
    <property type="entry name" value="Tnp_DDE_dom"/>
</dbReference>
<dbReference type="KEGG" id="lant:TUM19329_06620"/>
<evidence type="ECO:0000259" key="1">
    <source>
        <dbReference type="Pfam" id="PF13701"/>
    </source>
</evidence>
<dbReference type="Proteomes" id="UP000502894">
    <property type="component" value="Chromosome"/>
</dbReference>
<reference evidence="2" key="1">
    <citation type="journal article" date="2020" name="Microbiol. Resour. Announc.">
        <title>Complete Genome Sequence of Novel Psychrotolerant Legionella Strain TUM19329, Isolated from Antarctic Lake Sediment.</title>
        <authorList>
            <person name="Shimada S."/>
            <person name="Nakai R."/>
            <person name="Aoki K."/>
            <person name="Shimoeda N."/>
            <person name="Ohno G."/>
            <person name="Miyazaki Y."/>
            <person name="Kudoh S."/>
            <person name="Imura S."/>
            <person name="Watanabe K."/>
            <person name="Ishii Y."/>
            <person name="Tateda K."/>
        </authorList>
    </citation>
    <scope>NUCLEOTIDE SEQUENCE [LARGE SCALE GENOMIC DNA]</scope>
    <source>
        <strain evidence="2">TUM19329</strain>
    </source>
</reference>
<organism evidence="2 3">
    <name type="scientific">Legionella antarctica</name>
    <dbReference type="NCBI Taxonomy" id="2708020"/>
    <lineage>
        <taxon>Bacteria</taxon>
        <taxon>Pseudomonadati</taxon>
        <taxon>Pseudomonadota</taxon>
        <taxon>Gammaproteobacteria</taxon>
        <taxon>Legionellales</taxon>
        <taxon>Legionellaceae</taxon>
        <taxon>Legionella</taxon>
    </lineage>
</organism>
<accession>A0A6F8T1F7</accession>
<sequence length="499" mass="56687">MVVENIRIPVDTFQGLVHVEWDQTASVTSLGQLPFFIEFLKLGGLFDSWVDDCPLEFTSPNAPSKRDILGTLLLSILSGHKRYAHVTSIRSDNVNPKLLGMSKVVSEDSLRRSLLKLDEEAAISWLQTHLNKCYAPLLSEPWILDMDVTVKVLYGNQEGAVRGYNPTKPGRPSHAYHTYTIANLRLVLDSEVQPGNQTSANYSAQDLWALLDNLPRTKWPKFMRADNAYGTNEIMSEAELRQLPYLFKLKMTKNVQRLIKKIESNNAWTQAHHGFDGQESVLQLMGWKTPRRVIILRQRIAADAPSLTQATNDTQLQIDFGNEKEDKATAYKYSVLVTSLPDDIIALTQHYRDRADSENVFDELKNQWGCGGFVTQDLKRCRLLSRTVALIYNWWNLFVRLAKPDKHMEAITSRPLLLHAIGKETTHAGQTSIRITSTHGASGSIEKMLRRIVVFFKELKANAEQLTVEQRWSRILSKAVEQFLGGRRLFEPIFLEAPA</sequence>
<dbReference type="Pfam" id="PF13701">
    <property type="entry name" value="DDE_Tnp_1_4"/>
    <property type="match status" value="1"/>
</dbReference>
<proteinExistence type="predicted"/>
<dbReference type="AlphaFoldDB" id="A0A6F8T1F7"/>
<keyword evidence="3" id="KW-1185">Reference proteome</keyword>
<feature type="domain" description="Transposase DDE" evidence="1">
    <location>
        <begin position="65"/>
        <end position="439"/>
    </location>
</feature>
<gene>
    <name evidence="2" type="ORF">TUM19329_06620</name>
</gene>
<name>A0A6F8T1F7_9GAMM</name>
<evidence type="ECO:0000313" key="3">
    <source>
        <dbReference type="Proteomes" id="UP000502894"/>
    </source>
</evidence>